<proteinExistence type="predicted"/>
<protein>
    <submittedName>
        <fullName evidence="1">Uncharacterized protein</fullName>
    </submittedName>
</protein>
<accession>A0ABN9B5L5</accession>
<dbReference type="EMBL" id="CATNWA010002358">
    <property type="protein sequence ID" value="CAI9542676.1"/>
    <property type="molecule type" value="Genomic_DNA"/>
</dbReference>
<keyword evidence="2" id="KW-1185">Reference proteome</keyword>
<organism evidence="1 2">
    <name type="scientific">Staurois parvus</name>
    <dbReference type="NCBI Taxonomy" id="386267"/>
    <lineage>
        <taxon>Eukaryota</taxon>
        <taxon>Metazoa</taxon>
        <taxon>Chordata</taxon>
        <taxon>Craniata</taxon>
        <taxon>Vertebrata</taxon>
        <taxon>Euteleostomi</taxon>
        <taxon>Amphibia</taxon>
        <taxon>Batrachia</taxon>
        <taxon>Anura</taxon>
        <taxon>Neobatrachia</taxon>
        <taxon>Ranoidea</taxon>
        <taxon>Ranidae</taxon>
        <taxon>Staurois</taxon>
    </lineage>
</organism>
<dbReference type="Proteomes" id="UP001162483">
    <property type="component" value="Unassembled WGS sequence"/>
</dbReference>
<comment type="caution">
    <text evidence="1">The sequence shown here is derived from an EMBL/GenBank/DDBJ whole genome shotgun (WGS) entry which is preliminary data.</text>
</comment>
<gene>
    <name evidence="1" type="ORF">SPARVUS_LOCUS2135190</name>
</gene>
<name>A0ABN9B5L5_9NEOB</name>
<evidence type="ECO:0000313" key="1">
    <source>
        <dbReference type="EMBL" id="CAI9542676.1"/>
    </source>
</evidence>
<sequence length="85" mass="10128">MKKRRWRGRKERRMIDHITSGRGKRWKGIRHLLLSQHIKKSDKALCLIHTDLLQEEAIFEERSMQFTAAIPLPHRMKSGLRGEKV</sequence>
<reference evidence="1" key="1">
    <citation type="submission" date="2023-05" db="EMBL/GenBank/DDBJ databases">
        <authorList>
            <person name="Stuckert A."/>
        </authorList>
    </citation>
    <scope>NUCLEOTIDE SEQUENCE</scope>
</reference>
<evidence type="ECO:0000313" key="2">
    <source>
        <dbReference type="Proteomes" id="UP001162483"/>
    </source>
</evidence>